<gene>
    <name evidence="1" type="ORF">GO495_20875</name>
</gene>
<dbReference type="Proteomes" id="UP000468388">
    <property type="component" value="Unassembled WGS sequence"/>
</dbReference>
<dbReference type="EMBL" id="WRXO01000006">
    <property type="protein sequence ID" value="MVT43064.1"/>
    <property type="molecule type" value="Genomic_DNA"/>
</dbReference>
<dbReference type="RefSeq" id="WP_157301672.1">
    <property type="nucleotide sequence ID" value="NZ_BAAAZB010000004.1"/>
</dbReference>
<reference evidence="1 2" key="1">
    <citation type="submission" date="2019-12" db="EMBL/GenBank/DDBJ databases">
        <title>The draft genomic sequence of strain Chitinophaga oryziterrae JCM 16595.</title>
        <authorList>
            <person name="Zhang X."/>
        </authorList>
    </citation>
    <scope>NUCLEOTIDE SEQUENCE [LARGE SCALE GENOMIC DNA]</scope>
    <source>
        <strain evidence="1 2">JCM 16595</strain>
    </source>
</reference>
<accession>A0A6N8JDP7</accession>
<comment type="caution">
    <text evidence="1">The sequence shown here is derived from an EMBL/GenBank/DDBJ whole genome shotgun (WGS) entry which is preliminary data.</text>
</comment>
<sequence length="130" mass="14998">MDFDYYMPFLKEKFGHLIEKYHLEFIAPPNEYEAVLANEHVKIRMFIFSREDGMGIFVTDLKNNKGDHLLNMMSKMGKNSREEFKKAEALGLMNHEADDKGVKRIIAGAAFLLEEYGDKILKGDFSEVEG</sequence>
<proteinExistence type="predicted"/>
<organism evidence="1 2">
    <name type="scientific">Chitinophaga oryziterrae</name>
    <dbReference type="NCBI Taxonomy" id="1031224"/>
    <lineage>
        <taxon>Bacteria</taxon>
        <taxon>Pseudomonadati</taxon>
        <taxon>Bacteroidota</taxon>
        <taxon>Chitinophagia</taxon>
        <taxon>Chitinophagales</taxon>
        <taxon>Chitinophagaceae</taxon>
        <taxon>Chitinophaga</taxon>
    </lineage>
</organism>
<evidence type="ECO:0000313" key="2">
    <source>
        <dbReference type="Proteomes" id="UP000468388"/>
    </source>
</evidence>
<keyword evidence="2" id="KW-1185">Reference proteome</keyword>
<protein>
    <submittedName>
        <fullName evidence="1">Uncharacterized protein</fullName>
    </submittedName>
</protein>
<name>A0A6N8JDP7_9BACT</name>
<evidence type="ECO:0000313" key="1">
    <source>
        <dbReference type="EMBL" id="MVT43064.1"/>
    </source>
</evidence>
<dbReference type="AlphaFoldDB" id="A0A6N8JDP7"/>